<evidence type="ECO:0000313" key="7">
    <source>
        <dbReference type="EMBL" id="CAB4779974.1"/>
    </source>
</evidence>
<protein>
    <submittedName>
        <fullName evidence="4">Unannotated protein</fullName>
    </submittedName>
</protein>
<evidence type="ECO:0000313" key="3">
    <source>
        <dbReference type="EMBL" id="CAB4371323.1"/>
    </source>
</evidence>
<dbReference type="EMBL" id="CAFBRD010000004">
    <property type="protein sequence ID" value="CAB5073389.1"/>
    <property type="molecule type" value="Genomic_DNA"/>
</dbReference>
<sequence>MGAWSRKEIEAAFSSYVAAADEGARTGDWSAFAQHFTEDCFYKEHLIGEMNGREEVQAFYTRSMVKEYPGNCIADFPIEWHIVDDERGWVVFQAWSVMADPGDGSVHRAYNFSLVKYAGNNQFSYQEDIYNPMTFGTMIGDWETAKLAAERS</sequence>
<dbReference type="EMBL" id="CAFAAM010000075">
    <property type="protein sequence ID" value="CAB4802851.1"/>
    <property type="molecule type" value="Genomic_DNA"/>
</dbReference>
<evidence type="ECO:0000313" key="4">
    <source>
        <dbReference type="EMBL" id="CAB4575324.1"/>
    </source>
</evidence>
<dbReference type="EMBL" id="CAFBNJ010000008">
    <property type="protein sequence ID" value="CAB4942138.1"/>
    <property type="molecule type" value="Genomic_DNA"/>
</dbReference>
<dbReference type="InterPro" id="IPR037401">
    <property type="entry name" value="SnoaL-like"/>
</dbReference>
<dbReference type="EMBL" id="CAEZVC010000019">
    <property type="protein sequence ID" value="CAB4617639.1"/>
    <property type="molecule type" value="Genomic_DNA"/>
</dbReference>
<evidence type="ECO:0000313" key="2">
    <source>
        <dbReference type="EMBL" id="CAB4332780.1"/>
    </source>
</evidence>
<evidence type="ECO:0000313" key="10">
    <source>
        <dbReference type="EMBL" id="CAB4971396.1"/>
    </source>
</evidence>
<gene>
    <name evidence="4" type="ORF">UFOPK1762_00132</name>
    <name evidence="5" type="ORF">UFOPK1906_00493</name>
    <name evidence="6" type="ORF">UFOPK2624_00285</name>
    <name evidence="7" type="ORF">UFOPK2969_00009</name>
    <name evidence="8" type="ORF">UFOPK3010_00690</name>
    <name evidence="2" type="ORF">UFOPK3331_00336</name>
    <name evidence="9" type="ORF">UFOPK3785_00274</name>
    <name evidence="10" type="ORF">UFOPK3927_00121</name>
    <name evidence="3" type="ORF">UFOPK4201_00751</name>
    <name evidence="11" type="ORF">UFOPK4371_00161</name>
</gene>
<dbReference type="EMBL" id="CAEZTY010000002">
    <property type="protein sequence ID" value="CAB4575324.1"/>
    <property type="molecule type" value="Genomic_DNA"/>
</dbReference>
<dbReference type="Pfam" id="PF13577">
    <property type="entry name" value="SnoaL_4"/>
    <property type="match status" value="1"/>
</dbReference>
<evidence type="ECO:0000259" key="1">
    <source>
        <dbReference type="Pfam" id="PF13577"/>
    </source>
</evidence>
<dbReference type="SUPFAM" id="SSF54427">
    <property type="entry name" value="NTF2-like"/>
    <property type="match status" value="1"/>
</dbReference>
<evidence type="ECO:0000313" key="8">
    <source>
        <dbReference type="EMBL" id="CAB4802851.1"/>
    </source>
</evidence>
<proteinExistence type="predicted"/>
<dbReference type="EMBL" id="CAEZXY010000006">
    <property type="protein sequence ID" value="CAB4696582.1"/>
    <property type="molecule type" value="Genomic_DNA"/>
</dbReference>
<evidence type="ECO:0000313" key="9">
    <source>
        <dbReference type="EMBL" id="CAB4942138.1"/>
    </source>
</evidence>
<evidence type="ECO:0000313" key="5">
    <source>
        <dbReference type="EMBL" id="CAB4617639.1"/>
    </source>
</evidence>
<organism evidence="4">
    <name type="scientific">freshwater metagenome</name>
    <dbReference type="NCBI Taxonomy" id="449393"/>
    <lineage>
        <taxon>unclassified sequences</taxon>
        <taxon>metagenomes</taxon>
        <taxon>ecological metagenomes</taxon>
    </lineage>
</organism>
<dbReference type="EMBL" id="CAESAL010000007">
    <property type="protein sequence ID" value="CAB4332780.1"/>
    <property type="molecule type" value="Genomic_DNA"/>
</dbReference>
<dbReference type="EMBL" id="CAFBOK010000007">
    <property type="protein sequence ID" value="CAB4971396.1"/>
    <property type="molecule type" value="Genomic_DNA"/>
</dbReference>
<feature type="domain" description="SnoaL-like" evidence="1">
    <location>
        <begin position="4"/>
        <end position="102"/>
    </location>
</feature>
<dbReference type="Gene3D" id="3.10.450.50">
    <property type="match status" value="1"/>
</dbReference>
<accession>A0A6J6EJA2</accession>
<dbReference type="EMBL" id="CAEUNJ010000026">
    <property type="protein sequence ID" value="CAB4371323.1"/>
    <property type="molecule type" value="Genomic_DNA"/>
</dbReference>
<evidence type="ECO:0000313" key="6">
    <source>
        <dbReference type="EMBL" id="CAB4696582.1"/>
    </source>
</evidence>
<reference evidence="4" key="1">
    <citation type="submission" date="2020-05" db="EMBL/GenBank/DDBJ databases">
        <authorList>
            <person name="Chiriac C."/>
            <person name="Salcher M."/>
            <person name="Ghai R."/>
            <person name="Kavagutti S V."/>
        </authorList>
    </citation>
    <scope>NUCLEOTIDE SEQUENCE</scope>
</reference>
<dbReference type="EMBL" id="CAFAAD010000001">
    <property type="protein sequence ID" value="CAB4779974.1"/>
    <property type="molecule type" value="Genomic_DNA"/>
</dbReference>
<evidence type="ECO:0000313" key="11">
    <source>
        <dbReference type="EMBL" id="CAB5073389.1"/>
    </source>
</evidence>
<dbReference type="AlphaFoldDB" id="A0A6J6EJA2"/>
<dbReference type="InterPro" id="IPR032710">
    <property type="entry name" value="NTF2-like_dom_sf"/>
</dbReference>
<name>A0A6J6EJA2_9ZZZZ</name>